<reference evidence="2" key="1">
    <citation type="journal article" date="2005" name="Nature">
        <title>The map-based sequence of the rice genome.</title>
        <authorList>
            <consortium name="International rice genome sequencing project (IRGSP)"/>
            <person name="Matsumoto T."/>
            <person name="Wu J."/>
            <person name="Kanamori H."/>
            <person name="Katayose Y."/>
            <person name="Fujisawa M."/>
            <person name="Namiki N."/>
            <person name="Mizuno H."/>
            <person name="Yamamoto K."/>
            <person name="Antonio B.A."/>
            <person name="Baba T."/>
            <person name="Sakata K."/>
            <person name="Nagamura Y."/>
            <person name="Aoki H."/>
            <person name="Arikawa K."/>
            <person name="Arita K."/>
            <person name="Bito T."/>
            <person name="Chiden Y."/>
            <person name="Fujitsuka N."/>
            <person name="Fukunaka R."/>
            <person name="Hamada M."/>
            <person name="Harada C."/>
            <person name="Hayashi A."/>
            <person name="Hijishita S."/>
            <person name="Honda M."/>
            <person name="Hosokawa S."/>
            <person name="Ichikawa Y."/>
            <person name="Idonuma A."/>
            <person name="Iijima M."/>
            <person name="Ikeda M."/>
            <person name="Ikeno M."/>
            <person name="Ito K."/>
            <person name="Ito S."/>
            <person name="Ito T."/>
            <person name="Ito Y."/>
            <person name="Ito Y."/>
            <person name="Iwabuchi A."/>
            <person name="Kamiya K."/>
            <person name="Karasawa W."/>
            <person name="Kurita K."/>
            <person name="Katagiri S."/>
            <person name="Kikuta A."/>
            <person name="Kobayashi H."/>
            <person name="Kobayashi N."/>
            <person name="Machita K."/>
            <person name="Maehara T."/>
            <person name="Masukawa M."/>
            <person name="Mizubayashi T."/>
            <person name="Mukai Y."/>
            <person name="Nagasaki H."/>
            <person name="Nagata Y."/>
            <person name="Naito S."/>
            <person name="Nakashima M."/>
            <person name="Nakama Y."/>
            <person name="Nakamichi Y."/>
            <person name="Nakamura M."/>
            <person name="Meguro A."/>
            <person name="Negishi M."/>
            <person name="Ohta I."/>
            <person name="Ohta T."/>
            <person name="Okamoto M."/>
            <person name="Ono N."/>
            <person name="Saji S."/>
            <person name="Sakaguchi M."/>
            <person name="Sakai K."/>
            <person name="Shibata M."/>
            <person name="Shimokawa T."/>
            <person name="Song J."/>
            <person name="Takazaki Y."/>
            <person name="Terasawa K."/>
            <person name="Tsugane M."/>
            <person name="Tsuji K."/>
            <person name="Ueda S."/>
            <person name="Waki K."/>
            <person name="Yamagata H."/>
            <person name="Yamamoto M."/>
            <person name="Yamamoto S."/>
            <person name="Yamane H."/>
            <person name="Yoshiki S."/>
            <person name="Yoshihara R."/>
            <person name="Yukawa K."/>
            <person name="Zhong H."/>
            <person name="Yano M."/>
            <person name="Yuan Q."/>
            <person name="Ouyang S."/>
            <person name="Liu J."/>
            <person name="Jones K.M."/>
            <person name="Gansberger K."/>
            <person name="Moffat K."/>
            <person name="Hill J."/>
            <person name="Bera J."/>
            <person name="Fadrosh D."/>
            <person name="Jin S."/>
            <person name="Johri S."/>
            <person name="Kim M."/>
            <person name="Overton L."/>
            <person name="Reardon M."/>
            <person name="Tsitrin T."/>
            <person name="Vuong H."/>
            <person name="Weaver B."/>
            <person name="Ciecko A."/>
            <person name="Tallon L."/>
            <person name="Jackson J."/>
            <person name="Pai G."/>
            <person name="Aken S.V."/>
            <person name="Utterback T."/>
            <person name="Reidmuller S."/>
            <person name="Feldblyum T."/>
            <person name="Hsiao J."/>
            <person name="Zismann V."/>
            <person name="Iobst S."/>
            <person name="de Vazeille A.R."/>
            <person name="Buell C.R."/>
            <person name="Ying K."/>
            <person name="Li Y."/>
            <person name="Lu T."/>
            <person name="Huang Y."/>
            <person name="Zhao Q."/>
            <person name="Feng Q."/>
            <person name="Zhang L."/>
            <person name="Zhu J."/>
            <person name="Weng Q."/>
            <person name="Mu J."/>
            <person name="Lu Y."/>
            <person name="Fan D."/>
            <person name="Liu Y."/>
            <person name="Guan J."/>
            <person name="Zhang Y."/>
            <person name="Yu S."/>
            <person name="Liu X."/>
            <person name="Zhang Y."/>
            <person name="Hong G."/>
            <person name="Han B."/>
            <person name="Choisne N."/>
            <person name="Demange N."/>
            <person name="Orjeda G."/>
            <person name="Samain S."/>
            <person name="Cattolico L."/>
            <person name="Pelletier E."/>
            <person name="Couloux A."/>
            <person name="Segurens B."/>
            <person name="Wincker P."/>
            <person name="D'Hont A."/>
            <person name="Scarpelli C."/>
            <person name="Weissenbach J."/>
            <person name="Salanoubat M."/>
            <person name="Quetier F."/>
            <person name="Yu Y."/>
            <person name="Kim H.R."/>
            <person name="Rambo T."/>
            <person name="Currie J."/>
            <person name="Collura K."/>
            <person name="Luo M."/>
            <person name="Yang T."/>
            <person name="Ammiraju J.S.S."/>
            <person name="Engler F."/>
            <person name="Soderlund C."/>
            <person name="Wing R.A."/>
            <person name="Palmer L.E."/>
            <person name="de la Bastide M."/>
            <person name="Spiegel L."/>
            <person name="Nascimento L."/>
            <person name="Zutavern T."/>
            <person name="O'Shaughnessy A."/>
            <person name="Dike S."/>
            <person name="Dedhia N."/>
            <person name="Preston R."/>
            <person name="Balija V."/>
            <person name="McCombie W.R."/>
            <person name="Chow T."/>
            <person name="Chen H."/>
            <person name="Chung M."/>
            <person name="Chen C."/>
            <person name="Shaw J."/>
            <person name="Wu H."/>
            <person name="Hsiao K."/>
            <person name="Chao Y."/>
            <person name="Chu M."/>
            <person name="Cheng C."/>
            <person name="Hour A."/>
            <person name="Lee P."/>
            <person name="Lin S."/>
            <person name="Lin Y."/>
            <person name="Liou J."/>
            <person name="Liu S."/>
            <person name="Hsing Y."/>
            <person name="Raghuvanshi S."/>
            <person name="Mohanty A."/>
            <person name="Bharti A.K."/>
            <person name="Gaur A."/>
            <person name="Gupta V."/>
            <person name="Kumar D."/>
            <person name="Ravi V."/>
            <person name="Vij S."/>
            <person name="Kapur A."/>
            <person name="Khurana P."/>
            <person name="Khurana P."/>
            <person name="Khurana J.P."/>
            <person name="Tyagi A.K."/>
            <person name="Gaikwad K."/>
            <person name="Singh A."/>
            <person name="Dalal V."/>
            <person name="Srivastava S."/>
            <person name="Dixit A."/>
            <person name="Pal A.K."/>
            <person name="Ghazi I.A."/>
            <person name="Yadav M."/>
            <person name="Pandit A."/>
            <person name="Bhargava A."/>
            <person name="Sureshbabu K."/>
            <person name="Batra K."/>
            <person name="Sharma T.R."/>
            <person name="Mohapatra T."/>
            <person name="Singh N.K."/>
            <person name="Messing J."/>
            <person name="Nelson A.B."/>
            <person name="Fuks G."/>
            <person name="Kavchok S."/>
            <person name="Keizer G."/>
            <person name="Linton E."/>
            <person name="Llaca V."/>
            <person name="Song R."/>
            <person name="Tanyolac B."/>
            <person name="Young S."/>
            <person name="Ho-Il K."/>
            <person name="Hahn J.H."/>
            <person name="Sangsakoo G."/>
            <person name="Vanavichit A."/>
            <person name="de Mattos Luiz.A.T."/>
            <person name="Zimmer P.D."/>
            <person name="Malone G."/>
            <person name="Dellagostin O."/>
            <person name="de Oliveira A.C."/>
            <person name="Bevan M."/>
            <person name="Bancroft I."/>
            <person name="Minx P."/>
            <person name="Cordum H."/>
            <person name="Wilson R."/>
            <person name="Cheng Z."/>
            <person name="Jin W."/>
            <person name="Jiang J."/>
            <person name="Leong S.A."/>
            <person name="Iwama H."/>
            <person name="Gojobori T."/>
            <person name="Itoh T."/>
            <person name="Niimura Y."/>
            <person name="Fujii Y."/>
            <person name="Habara T."/>
            <person name="Sakai H."/>
            <person name="Sato Y."/>
            <person name="Wilson G."/>
            <person name="Kumar K."/>
            <person name="McCouch S."/>
            <person name="Juretic N."/>
            <person name="Hoen D."/>
            <person name="Wright S."/>
            <person name="Bruskiewich R."/>
            <person name="Bureau T."/>
            <person name="Miyao A."/>
            <person name="Hirochika H."/>
            <person name="Nishikawa T."/>
            <person name="Kadowaki K."/>
            <person name="Sugiura M."/>
            <person name="Burr B."/>
            <person name="Sasaki T."/>
        </authorList>
    </citation>
    <scope>NUCLEOTIDE SEQUENCE [LARGE SCALE GENOMIC DNA]</scope>
    <source>
        <strain evidence="2">cv. Nipponbare</strain>
    </source>
</reference>
<sequence length="75" mass="7613">MASGLVVAATDPLRAFLASAAASHDLPADLRDLASSLAARSAVPYRSLRDIWCAASSTAPTSCSPAPSHATRAMS</sequence>
<dbReference type="EMBL" id="AP014958">
    <property type="protein sequence ID" value="BAS77733.1"/>
    <property type="molecule type" value="Genomic_DNA"/>
</dbReference>
<keyword evidence="2" id="KW-1185">Reference proteome</keyword>
<dbReference type="InParanoid" id="A0A0P0VGM9"/>
<keyword evidence="3" id="KW-1267">Proteomics identification</keyword>
<reference evidence="1 2" key="3">
    <citation type="journal article" date="2013" name="Rice">
        <title>Improvement of the Oryza sativa Nipponbare reference genome using next generation sequence and optical map data.</title>
        <authorList>
            <person name="Kawahara Y."/>
            <person name="de la Bastide M."/>
            <person name="Hamilton J.P."/>
            <person name="Kanamori H."/>
            <person name="McCombie W.R."/>
            <person name="Ouyang S."/>
            <person name="Schwartz D.C."/>
            <person name="Tanaka T."/>
            <person name="Wu J."/>
            <person name="Zhou S."/>
            <person name="Childs K.L."/>
            <person name="Davidson R.M."/>
            <person name="Lin H."/>
            <person name="Quesada-Ocampo L."/>
            <person name="Vaillancourt B."/>
            <person name="Sakai H."/>
            <person name="Lee S.S."/>
            <person name="Kim J."/>
            <person name="Numa H."/>
            <person name="Itoh T."/>
            <person name="Buell C.R."/>
            <person name="Matsumoto T."/>
        </authorList>
    </citation>
    <scope>NUCLEOTIDE SEQUENCE [LARGE SCALE GENOMIC DNA]</scope>
    <source>
        <strain evidence="2">cv. Nipponbare</strain>
    </source>
</reference>
<dbReference type="Proteomes" id="UP000059680">
    <property type="component" value="Chromosome 2"/>
</dbReference>
<evidence type="ECO:0000313" key="1">
    <source>
        <dbReference type="EMBL" id="BAS77733.1"/>
    </source>
</evidence>
<organism evidence="1 2">
    <name type="scientific">Oryza sativa subsp. japonica</name>
    <name type="common">Rice</name>
    <dbReference type="NCBI Taxonomy" id="39947"/>
    <lineage>
        <taxon>Eukaryota</taxon>
        <taxon>Viridiplantae</taxon>
        <taxon>Streptophyta</taxon>
        <taxon>Embryophyta</taxon>
        <taxon>Tracheophyta</taxon>
        <taxon>Spermatophyta</taxon>
        <taxon>Magnoliopsida</taxon>
        <taxon>Liliopsida</taxon>
        <taxon>Poales</taxon>
        <taxon>Poaceae</taxon>
        <taxon>BOP clade</taxon>
        <taxon>Oryzoideae</taxon>
        <taxon>Oryzeae</taxon>
        <taxon>Oryzinae</taxon>
        <taxon>Oryza</taxon>
        <taxon>Oryza sativa</taxon>
    </lineage>
</organism>
<gene>
    <name evidence="1" type="ordered locus">Os02g0225300</name>
    <name evidence="1" type="ORF">OSNPB_020225300</name>
</gene>
<dbReference type="Gramene" id="Os02t0225300-01">
    <property type="protein sequence ID" value="Os02t0225300-01"/>
    <property type="gene ID" value="Os02g0225300"/>
</dbReference>
<dbReference type="PaxDb" id="39947-A0A0P0VGM9"/>
<reference evidence="1 2" key="2">
    <citation type="journal article" date="2013" name="Plant Cell Physiol.">
        <title>Rice Annotation Project Database (RAP-DB): an integrative and interactive database for rice genomics.</title>
        <authorList>
            <person name="Sakai H."/>
            <person name="Lee S.S."/>
            <person name="Tanaka T."/>
            <person name="Numa H."/>
            <person name="Kim J."/>
            <person name="Kawahara Y."/>
            <person name="Wakimoto H."/>
            <person name="Yang C.C."/>
            <person name="Iwamoto M."/>
            <person name="Abe T."/>
            <person name="Yamada Y."/>
            <person name="Muto A."/>
            <person name="Inokuchi H."/>
            <person name="Ikemura T."/>
            <person name="Matsumoto T."/>
            <person name="Sasaki T."/>
            <person name="Itoh T."/>
        </authorList>
    </citation>
    <scope>NUCLEOTIDE SEQUENCE [LARGE SCALE GENOMIC DNA]</scope>
    <source>
        <strain evidence="2">cv. Nipponbare</strain>
    </source>
</reference>
<accession>A0A0P0VGM9</accession>
<proteinExistence type="evidence at protein level"/>
<name>A0A0P0VGM9_ORYSJ</name>
<evidence type="ECO:0007829" key="3">
    <source>
        <dbReference type="PeptideAtlas" id="A0A0P0VGM9"/>
    </source>
</evidence>
<protein>
    <submittedName>
        <fullName evidence="1">Os02g0225300 protein</fullName>
    </submittedName>
</protein>
<dbReference type="AlphaFoldDB" id="A0A0P0VGM9"/>
<evidence type="ECO:0000313" key="2">
    <source>
        <dbReference type="Proteomes" id="UP000059680"/>
    </source>
</evidence>